<sequence>MPKCLLLVIFTLLSLPPVAAFAQACSGTSANQNAASTILSRQLSALRGMERSRGCHSEDTLGGFFNACRDLSNRIGEIQQQLRISGSQNCRSNREFSGGRLRPKNQKTVTISSPRQDTGNPTVTTFQPKAKRGTRNALTFCVRLSDGYYFPTPNSQFKQKGGNAVALAQCRAICETENMALYVLNDQNDETSAMIAAENGRPYSDLPAAYNYHGEGNFRRCNWAGYIAKVADAASANKRDKLLAKTKLPLPTGRPELLGSAATVQMPLNAFQPMPERKIRIVGPAFMPDAENAAFTIMNNQPKSTLHALSR</sequence>
<keyword evidence="3" id="KW-0614">Plasmid</keyword>
<protein>
    <recommendedName>
        <fullName evidence="4">DUF2865 domain-containing protein</fullName>
    </recommendedName>
</protein>
<name>A0A0D5A0X8_9HYPH</name>
<evidence type="ECO:0000313" key="3">
    <source>
        <dbReference type="EMBL" id="AJW29970.1"/>
    </source>
</evidence>
<proteinExistence type="predicted"/>
<dbReference type="AlphaFoldDB" id="A0A0D5A0X8"/>
<dbReference type="RefSeq" id="WP_181377308.1">
    <property type="nucleotide sequence ID" value="NZ_KM659092.1"/>
</dbReference>
<keyword evidence="2" id="KW-0732">Signal</keyword>
<feature type="signal peptide" evidence="2">
    <location>
        <begin position="1"/>
        <end position="22"/>
    </location>
</feature>
<geneLocation type="plasmid" evidence="3">
    <name>pLM19O2</name>
</geneLocation>
<evidence type="ECO:0000256" key="1">
    <source>
        <dbReference type="SAM" id="MobiDB-lite"/>
    </source>
</evidence>
<feature type="chain" id="PRO_5002290482" description="DUF2865 domain-containing protein" evidence="2">
    <location>
        <begin position="23"/>
        <end position="311"/>
    </location>
</feature>
<gene>
    <name evidence="3" type="ORF">pLM19O2_p25</name>
</gene>
<feature type="compositionally biased region" description="Polar residues" evidence="1">
    <location>
        <begin position="106"/>
        <end position="127"/>
    </location>
</feature>
<dbReference type="EMBL" id="KM659092">
    <property type="protein sequence ID" value="AJW29970.1"/>
    <property type="molecule type" value="Genomic_DNA"/>
</dbReference>
<dbReference type="PROSITE" id="PS51257">
    <property type="entry name" value="PROKAR_LIPOPROTEIN"/>
    <property type="match status" value="1"/>
</dbReference>
<evidence type="ECO:0008006" key="4">
    <source>
        <dbReference type="Google" id="ProtNLM"/>
    </source>
</evidence>
<evidence type="ECO:0000256" key="2">
    <source>
        <dbReference type="SAM" id="SignalP"/>
    </source>
</evidence>
<organism evidence="3">
    <name type="scientific">Ochrobactrum sp. LM19</name>
    <dbReference type="NCBI Taxonomy" id="1449781"/>
    <lineage>
        <taxon>Bacteria</taxon>
        <taxon>Pseudomonadati</taxon>
        <taxon>Pseudomonadota</taxon>
        <taxon>Alphaproteobacteria</taxon>
        <taxon>Hyphomicrobiales</taxon>
        <taxon>Brucellaceae</taxon>
        <taxon>Brucella/Ochrobactrum group</taxon>
        <taxon>Ochrobactrum</taxon>
    </lineage>
</organism>
<accession>A0A0D5A0X8</accession>
<reference evidence="3" key="1">
    <citation type="submission" date="2014-09" db="EMBL/GenBank/DDBJ databases">
        <title>The mobilome of the heavy metals and metalloids hypertolerant bacteria from the Lubin copper mine (Poland).</title>
        <authorList>
            <person name="Dziewit L."/>
            <person name="Bartosik D."/>
        </authorList>
    </citation>
    <scope>NUCLEOTIDE SEQUENCE</scope>
    <source>
        <plasmid evidence="3">pLM19O2</plasmid>
    </source>
</reference>
<dbReference type="Pfam" id="PF11064">
    <property type="entry name" value="DUF2865"/>
    <property type="match status" value="1"/>
</dbReference>
<feature type="region of interest" description="Disordered" evidence="1">
    <location>
        <begin position="93"/>
        <end position="127"/>
    </location>
</feature>
<dbReference type="InterPro" id="IPR021293">
    <property type="entry name" value="DUF2865"/>
</dbReference>